<dbReference type="UniPathway" id="UPA00098">
    <property type="reaction ID" value="UER00360"/>
</dbReference>
<dbReference type="Gene3D" id="3.40.309.10">
    <property type="entry name" value="Aldehyde Dehydrogenase, Chain A, domain 2"/>
    <property type="match status" value="1"/>
</dbReference>
<proteinExistence type="inferred from homology"/>
<keyword evidence="7" id="KW-0963">Cytoplasm</keyword>
<comment type="subcellular location">
    <subcellularLocation>
        <location evidence="7">Cytoplasm</location>
    </subcellularLocation>
</comment>
<keyword evidence="10" id="KW-1185">Reference proteome</keyword>
<keyword evidence="5 7" id="KW-0560">Oxidoreductase</keyword>
<dbReference type="InterPro" id="IPR000965">
    <property type="entry name" value="GPR_dom"/>
</dbReference>
<evidence type="ECO:0000256" key="7">
    <source>
        <dbReference type="HAMAP-Rule" id="MF_00412"/>
    </source>
</evidence>
<dbReference type="PIRSF" id="PIRSF000151">
    <property type="entry name" value="GPR"/>
    <property type="match status" value="1"/>
</dbReference>
<dbReference type="InterPro" id="IPR016162">
    <property type="entry name" value="Ald_DH_N"/>
</dbReference>
<dbReference type="NCBIfam" id="TIGR00407">
    <property type="entry name" value="proA"/>
    <property type="match status" value="1"/>
</dbReference>
<dbReference type="SUPFAM" id="SSF53720">
    <property type="entry name" value="ALDH-like"/>
    <property type="match status" value="1"/>
</dbReference>
<dbReference type="Proteomes" id="UP000243333">
    <property type="component" value="Unassembled WGS sequence"/>
</dbReference>
<keyword evidence="3 7" id="KW-0641">Proline biosynthesis</keyword>
<dbReference type="GO" id="GO:0055129">
    <property type="term" value="P:L-proline biosynthetic process"/>
    <property type="evidence" value="ECO:0007669"/>
    <property type="project" value="UniProtKB-UniRule"/>
</dbReference>
<evidence type="ECO:0000256" key="3">
    <source>
        <dbReference type="ARBA" id="ARBA00022650"/>
    </source>
</evidence>
<accession>A0A1G7J9G3</accession>
<dbReference type="AlphaFoldDB" id="A0A1G7J9G3"/>
<name>A0A1G7J9G3_9FIRM</name>
<dbReference type="Gene3D" id="3.40.605.10">
    <property type="entry name" value="Aldehyde Dehydrogenase, Chain A, domain 1"/>
    <property type="match status" value="1"/>
</dbReference>
<dbReference type="NCBIfam" id="NF001221">
    <property type="entry name" value="PRK00197.1"/>
    <property type="match status" value="1"/>
</dbReference>
<keyword evidence="4 7" id="KW-0521">NADP</keyword>
<evidence type="ECO:0000313" key="10">
    <source>
        <dbReference type="Proteomes" id="UP000243333"/>
    </source>
</evidence>
<dbReference type="STRING" id="1123285.SAMN05660235_00836"/>
<comment type="function">
    <text evidence="7">Catalyzes the NADPH-dependent reduction of L-glutamate 5-phosphate into L-glutamate 5-semialdehyde and phosphate. The product spontaneously undergoes cyclization to form 1-pyrroline-5-carboxylate.</text>
</comment>
<dbReference type="GO" id="GO:0005737">
    <property type="term" value="C:cytoplasm"/>
    <property type="evidence" value="ECO:0007669"/>
    <property type="project" value="UniProtKB-SubCell"/>
</dbReference>
<dbReference type="GO" id="GO:0050661">
    <property type="term" value="F:NADP binding"/>
    <property type="evidence" value="ECO:0007669"/>
    <property type="project" value="InterPro"/>
</dbReference>
<dbReference type="CDD" id="cd07079">
    <property type="entry name" value="ALDH_F18-19_ProA-GPR"/>
    <property type="match status" value="1"/>
</dbReference>
<dbReference type="FunFam" id="3.40.309.10:FF:000006">
    <property type="entry name" value="Gamma-glutamyl phosphate reductase"/>
    <property type="match status" value="1"/>
</dbReference>
<evidence type="ECO:0000313" key="9">
    <source>
        <dbReference type="EMBL" id="SDF21612.1"/>
    </source>
</evidence>
<dbReference type="InterPro" id="IPR012134">
    <property type="entry name" value="Glu-5-SA_DH"/>
</dbReference>
<feature type="domain" description="Aldehyde dehydrogenase" evidence="8">
    <location>
        <begin position="7"/>
        <end position="286"/>
    </location>
</feature>
<dbReference type="PROSITE" id="PS01223">
    <property type="entry name" value="PROA"/>
    <property type="match status" value="1"/>
</dbReference>
<dbReference type="EMBL" id="FNBU01000004">
    <property type="protein sequence ID" value="SDF21612.1"/>
    <property type="molecule type" value="Genomic_DNA"/>
</dbReference>
<dbReference type="Pfam" id="PF00171">
    <property type="entry name" value="Aldedh"/>
    <property type="match status" value="1"/>
</dbReference>
<comment type="similarity">
    <text evidence="7">Belongs to the gamma-glutamyl phosphate reductase family.</text>
</comment>
<sequence>MMDYRAELEAKGSRARQAARKLATLPSNIKNQALLNMADALEEHQETLLAANARDMETGRAKGLSAALLDRLLLNGSRIKAMAEGLRQIAALPDPVGEVLGMWRRPNGLEIGKVRVPLGVIGIIYEARPNVTVDAAGLCLKAGNAVILRGGSEAINSNIAITQVITRAAQAAGIPEGAIQLIETTDRQAVNALLRLNRYLDVIIPRGSAGLIQTVVENSTIPVIETGIGVCHTFVDASADLAMAQEIAFNAKVSRPAVCNAMETLLVHRAIAAEFLPPALERLHQAGVELRGCPETRCYHPAVKPATEEDWATEYHDLILAVKVVGNLDEALEHIATYGTRHSEAIVTRDYDNARRFLQEVDAAAVYVNASTRFTDGFEFGFGAEIGISTQKLHARGPMGLPELTSIKYIVYGSGQIR</sequence>
<dbReference type="GO" id="GO:0004350">
    <property type="term" value="F:glutamate-5-semialdehyde dehydrogenase activity"/>
    <property type="evidence" value="ECO:0007669"/>
    <property type="project" value="UniProtKB-UniRule"/>
</dbReference>
<keyword evidence="2 7" id="KW-0028">Amino-acid biosynthesis</keyword>
<dbReference type="HAMAP" id="MF_00412">
    <property type="entry name" value="ProA"/>
    <property type="match status" value="1"/>
</dbReference>
<dbReference type="InterPro" id="IPR015590">
    <property type="entry name" value="Aldehyde_DH_dom"/>
</dbReference>
<dbReference type="PANTHER" id="PTHR11063">
    <property type="entry name" value="GLUTAMATE SEMIALDEHYDE DEHYDROGENASE"/>
    <property type="match status" value="1"/>
</dbReference>
<protein>
    <recommendedName>
        <fullName evidence="7">Gamma-glutamyl phosphate reductase</fullName>
        <shortName evidence="7">GPR</shortName>
        <ecNumber evidence="7">1.2.1.41</ecNumber>
    </recommendedName>
    <alternativeName>
        <fullName evidence="7">Glutamate-5-semialdehyde dehydrogenase</fullName>
    </alternativeName>
    <alternativeName>
        <fullName evidence="7">Glutamyl-gamma-semialdehyde dehydrogenase</fullName>
        <shortName evidence="7">GSA dehydrogenase</shortName>
    </alternativeName>
</protein>
<evidence type="ECO:0000259" key="8">
    <source>
        <dbReference type="Pfam" id="PF00171"/>
    </source>
</evidence>
<dbReference type="PANTHER" id="PTHR11063:SF8">
    <property type="entry name" value="DELTA-1-PYRROLINE-5-CARBOXYLATE SYNTHASE"/>
    <property type="match status" value="1"/>
</dbReference>
<evidence type="ECO:0000256" key="4">
    <source>
        <dbReference type="ARBA" id="ARBA00022857"/>
    </source>
</evidence>
<reference evidence="10" key="1">
    <citation type="submission" date="2016-10" db="EMBL/GenBank/DDBJ databases">
        <authorList>
            <person name="Varghese N."/>
            <person name="Submissions S."/>
        </authorList>
    </citation>
    <scope>NUCLEOTIDE SEQUENCE [LARGE SCALE GENOMIC DNA]</scope>
    <source>
        <strain evidence="10">DSM 23256</strain>
    </source>
</reference>
<evidence type="ECO:0000256" key="2">
    <source>
        <dbReference type="ARBA" id="ARBA00022605"/>
    </source>
</evidence>
<evidence type="ECO:0000256" key="1">
    <source>
        <dbReference type="ARBA" id="ARBA00004985"/>
    </source>
</evidence>
<organism evidence="9 10">
    <name type="scientific">Sporolituus thermophilus DSM 23256</name>
    <dbReference type="NCBI Taxonomy" id="1123285"/>
    <lineage>
        <taxon>Bacteria</taxon>
        <taxon>Bacillati</taxon>
        <taxon>Bacillota</taxon>
        <taxon>Negativicutes</taxon>
        <taxon>Selenomonadales</taxon>
        <taxon>Sporomusaceae</taxon>
        <taxon>Sporolituus</taxon>
    </lineage>
</organism>
<gene>
    <name evidence="7" type="primary">proA</name>
    <name evidence="9" type="ORF">SAMN05660235_00836</name>
</gene>
<evidence type="ECO:0000256" key="6">
    <source>
        <dbReference type="ARBA" id="ARBA00049024"/>
    </source>
</evidence>
<dbReference type="InterPro" id="IPR016163">
    <property type="entry name" value="Ald_DH_C"/>
</dbReference>
<dbReference type="InterPro" id="IPR020593">
    <property type="entry name" value="G-glutamylP_reductase_CS"/>
</dbReference>
<comment type="pathway">
    <text evidence="1 7">Amino-acid biosynthesis; L-proline biosynthesis; L-glutamate 5-semialdehyde from L-glutamate: step 2/2.</text>
</comment>
<evidence type="ECO:0000256" key="5">
    <source>
        <dbReference type="ARBA" id="ARBA00023002"/>
    </source>
</evidence>
<dbReference type="EC" id="1.2.1.41" evidence="7"/>
<comment type="catalytic activity">
    <reaction evidence="6 7">
        <text>L-glutamate 5-semialdehyde + phosphate + NADP(+) = L-glutamyl 5-phosphate + NADPH + H(+)</text>
        <dbReference type="Rhea" id="RHEA:19541"/>
        <dbReference type="ChEBI" id="CHEBI:15378"/>
        <dbReference type="ChEBI" id="CHEBI:43474"/>
        <dbReference type="ChEBI" id="CHEBI:57783"/>
        <dbReference type="ChEBI" id="CHEBI:58066"/>
        <dbReference type="ChEBI" id="CHEBI:58274"/>
        <dbReference type="ChEBI" id="CHEBI:58349"/>
        <dbReference type="EC" id="1.2.1.41"/>
    </reaction>
</comment>
<dbReference type="InterPro" id="IPR016161">
    <property type="entry name" value="Ald_DH/histidinol_DH"/>
</dbReference>